<name>A0A286DVD1_9ACTN</name>
<evidence type="ECO:0000313" key="2">
    <source>
        <dbReference type="Proteomes" id="UP000219072"/>
    </source>
</evidence>
<sequence length="129" mass="14310">MVPVSGLSRLNQRVTEAVASYERSPALASLLGTVPHVRGADRDIPVDSLCHTYRRRRNRLPAGSPLRQEVEALLHRLDELDGAPVKLVTATGGSGATTLVLLDRRMGKVLFWSPMWVAGQVYWPRLDLR</sequence>
<dbReference type="Proteomes" id="UP000219072">
    <property type="component" value="Unassembled WGS sequence"/>
</dbReference>
<accession>A0A286DVD1</accession>
<organism evidence="1 2">
    <name type="scientific">Streptomyces zhaozhouensis</name>
    <dbReference type="NCBI Taxonomy" id="1300267"/>
    <lineage>
        <taxon>Bacteria</taxon>
        <taxon>Bacillati</taxon>
        <taxon>Actinomycetota</taxon>
        <taxon>Actinomycetes</taxon>
        <taxon>Kitasatosporales</taxon>
        <taxon>Streptomycetaceae</taxon>
        <taxon>Streptomyces</taxon>
    </lineage>
</organism>
<keyword evidence="2" id="KW-1185">Reference proteome</keyword>
<dbReference type="AlphaFoldDB" id="A0A286DVD1"/>
<dbReference type="EMBL" id="OCNE01000006">
    <property type="protein sequence ID" value="SOD62524.1"/>
    <property type="molecule type" value="Genomic_DNA"/>
</dbReference>
<evidence type="ECO:0000313" key="1">
    <source>
        <dbReference type="EMBL" id="SOD62524.1"/>
    </source>
</evidence>
<proteinExistence type="predicted"/>
<protein>
    <submittedName>
        <fullName evidence="1">Uncharacterized protein</fullName>
    </submittedName>
</protein>
<gene>
    <name evidence="1" type="ORF">SAMN06297387_106101</name>
</gene>
<reference evidence="1 2" key="1">
    <citation type="submission" date="2017-09" db="EMBL/GenBank/DDBJ databases">
        <authorList>
            <person name="Ehlers B."/>
            <person name="Leendertz F.H."/>
        </authorList>
    </citation>
    <scope>NUCLEOTIDE SEQUENCE [LARGE SCALE GENOMIC DNA]</scope>
    <source>
        <strain evidence="1 2">CGMCC 4.7095</strain>
    </source>
</reference>